<name>A0A1X7T0N7_AMPQE</name>
<dbReference type="EnsemblMetazoa" id="Aqu2.1.07757_001">
    <property type="protein sequence ID" value="Aqu2.1.07757_001"/>
    <property type="gene ID" value="Aqu2.1.07757"/>
</dbReference>
<protein>
    <submittedName>
        <fullName evidence="1">Uncharacterized protein</fullName>
    </submittedName>
</protein>
<dbReference type="InParanoid" id="A0A1X7T0N7"/>
<evidence type="ECO:0000313" key="1">
    <source>
        <dbReference type="EnsemblMetazoa" id="Aqu2.1.07757_001"/>
    </source>
</evidence>
<organism evidence="1">
    <name type="scientific">Amphimedon queenslandica</name>
    <name type="common">Sponge</name>
    <dbReference type="NCBI Taxonomy" id="400682"/>
    <lineage>
        <taxon>Eukaryota</taxon>
        <taxon>Metazoa</taxon>
        <taxon>Porifera</taxon>
        <taxon>Demospongiae</taxon>
        <taxon>Heteroscleromorpha</taxon>
        <taxon>Haplosclerida</taxon>
        <taxon>Niphatidae</taxon>
        <taxon>Amphimedon</taxon>
    </lineage>
</organism>
<dbReference type="AlphaFoldDB" id="A0A1X7T0N7"/>
<reference evidence="1" key="1">
    <citation type="submission" date="2017-05" db="UniProtKB">
        <authorList>
            <consortium name="EnsemblMetazoa"/>
        </authorList>
    </citation>
    <scope>IDENTIFICATION</scope>
</reference>
<proteinExistence type="predicted"/>
<accession>A0A1X7T0N7</accession>
<sequence>ILQLAIKHSTIPTVDDVYYTDKCIELEKCIEVNSTIQEMKIKYKSCNENEVTNTIISIIRGVSKNKTITSLTIQ</sequence>